<keyword evidence="3" id="KW-1185">Reference proteome</keyword>
<dbReference type="Proteomes" id="UP000659172">
    <property type="component" value="Unassembled WGS sequence"/>
</dbReference>
<dbReference type="PANTHER" id="PTHR43081">
    <property type="entry name" value="ADENYLATE CYCLASE, TERMINAL-DIFFERENTIATION SPECIFIC-RELATED"/>
    <property type="match status" value="1"/>
</dbReference>
<dbReference type="Pfam" id="PF14026">
    <property type="entry name" value="SCO4226-like"/>
    <property type="match status" value="1"/>
</dbReference>
<dbReference type="Gene3D" id="3.30.70.3090">
    <property type="entry name" value="ORF SCO4226, nickel-binding ferredoxin-like monomer"/>
    <property type="match status" value="1"/>
</dbReference>
<dbReference type="PROSITE" id="PS50125">
    <property type="entry name" value="GUANYLATE_CYCLASE_2"/>
    <property type="match status" value="1"/>
</dbReference>
<evidence type="ECO:0000259" key="1">
    <source>
        <dbReference type="PROSITE" id="PS50125"/>
    </source>
</evidence>
<evidence type="ECO:0000313" key="2">
    <source>
        <dbReference type="EMBL" id="NVP57528.1"/>
    </source>
</evidence>
<dbReference type="CDD" id="cd07302">
    <property type="entry name" value="CHD"/>
    <property type="match status" value="1"/>
</dbReference>
<dbReference type="InterPro" id="IPR042557">
    <property type="entry name" value="SCO4226"/>
</dbReference>
<name>A0ABX2QLT4_9HYPH</name>
<feature type="domain" description="Guanylate cyclase" evidence="1">
    <location>
        <begin position="109"/>
        <end position="222"/>
    </location>
</feature>
<gene>
    <name evidence="2" type="ORF">HV823_19905</name>
</gene>
<dbReference type="EMBL" id="JABXYK010000014">
    <property type="protein sequence ID" value="NVP57528.1"/>
    <property type="molecule type" value="Genomic_DNA"/>
</dbReference>
<dbReference type="RefSeq" id="WP_176951496.1">
    <property type="nucleotide sequence ID" value="NZ_JABXYK010000014.1"/>
</dbReference>
<reference evidence="2 3" key="1">
    <citation type="submission" date="2020-06" db="EMBL/GenBank/DDBJ databases">
        <title>Rhizobium sp.nov. isolated from the tomato plant.</title>
        <authorList>
            <person name="Thin K.K."/>
            <person name="Zhang X."/>
            <person name="He S."/>
        </authorList>
    </citation>
    <scope>NUCLEOTIDE SEQUENCE [LARGE SCALE GENOMIC DNA]</scope>
    <source>
        <strain evidence="2 3">DBTS2</strain>
    </source>
</reference>
<comment type="caution">
    <text evidence="2">The sequence shown here is derived from an EMBL/GenBank/DDBJ whole genome shotgun (WGS) entry which is preliminary data.</text>
</comment>
<dbReference type="InterPro" id="IPR025336">
    <property type="entry name" value="SCO4226-like"/>
</dbReference>
<protein>
    <submittedName>
        <fullName evidence="2">DUF4242 domain-containing protein</fullName>
    </submittedName>
</protein>
<dbReference type="InterPro" id="IPR050697">
    <property type="entry name" value="Adenylyl/Guanylyl_Cyclase_3/4"/>
</dbReference>
<sequence length="270" mass="29833">MPIFMDRHDLTGATAEQVAEAHLKDLSIQDQYGVKFLTYWFDHRNGRTFCLIDAPDVETAQCVHREAHGFVASEVVEVALSAVEAFLGRIHDLKPQGDGEADRDAGHRVVLFTDIVGSTEMTTRLGDRMATELVRAHDALVRRCLTRARGREVKHTGDGIMAAFTSSLAAVDCAMDIQREFRRFNADNPEQIHIRIGLDCGEPVEDSNDLFGATVQTAARLCAAASSDQILVSENVFQEYGAADIFARASGYRLKGFAKPVLAHQCNWTH</sequence>
<dbReference type="Gene3D" id="3.30.70.1230">
    <property type="entry name" value="Nucleotide cyclase"/>
    <property type="match status" value="1"/>
</dbReference>
<accession>A0ABX2QLT4</accession>
<dbReference type="SUPFAM" id="SSF55073">
    <property type="entry name" value="Nucleotide cyclase"/>
    <property type="match status" value="1"/>
</dbReference>
<dbReference type="InterPro" id="IPR001054">
    <property type="entry name" value="A/G_cyclase"/>
</dbReference>
<dbReference type="InterPro" id="IPR029787">
    <property type="entry name" value="Nucleotide_cyclase"/>
</dbReference>
<dbReference type="SMART" id="SM00044">
    <property type="entry name" value="CYCc"/>
    <property type="match status" value="1"/>
</dbReference>
<proteinExistence type="predicted"/>
<organism evidence="2 3">
    <name type="scientific">Mycoplana rhizolycopersici</name>
    <dbReference type="NCBI Taxonomy" id="2746702"/>
    <lineage>
        <taxon>Bacteria</taxon>
        <taxon>Pseudomonadati</taxon>
        <taxon>Pseudomonadota</taxon>
        <taxon>Alphaproteobacteria</taxon>
        <taxon>Hyphomicrobiales</taxon>
        <taxon>Rhizobiaceae</taxon>
        <taxon>Mycoplana</taxon>
    </lineage>
</organism>
<dbReference type="Pfam" id="PF00211">
    <property type="entry name" value="Guanylate_cyc"/>
    <property type="match status" value="1"/>
</dbReference>
<evidence type="ECO:0000313" key="3">
    <source>
        <dbReference type="Proteomes" id="UP000659172"/>
    </source>
</evidence>
<dbReference type="PANTHER" id="PTHR43081:SF1">
    <property type="entry name" value="ADENYLATE CYCLASE, TERMINAL-DIFFERENTIATION SPECIFIC"/>
    <property type="match status" value="1"/>
</dbReference>